<evidence type="ECO:0000256" key="3">
    <source>
        <dbReference type="ARBA" id="ARBA00022737"/>
    </source>
</evidence>
<name>A0A9P8VVM0_9HYPO</name>
<dbReference type="InterPro" id="IPR036322">
    <property type="entry name" value="WD40_repeat_dom_sf"/>
</dbReference>
<evidence type="ECO:0000313" key="6">
    <source>
        <dbReference type="EMBL" id="KAH6877343.1"/>
    </source>
</evidence>
<accession>A0A9P8VVM0</accession>
<dbReference type="Proteomes" id="UP000777438">
    <property type="component" value="Unassembled WGS sequence"/>
</dbReference>
<dbReference type="SMART" id="SM00320">
    <property type="entry name" value="WD40"/>
    <property type="match status" value="2"/>
</dbReference>
<evidence type="ECO:0000256" key="5">
    <source>
        <dbReference type="SAM" id="MobiDB-lite"/>
    </source>
</evidence>
<comment type="subcellular location">
    <subcellularLocation>
        <location evidence="1">Vacuole membrane</location>
        <topology evidence="1">Peripheral membrane protein</topology>
    </subcellularLocation>
</comment>
<evidence type="ECO:0000256" key="1">
    <source>
        <dbReference type="ARBA" id="ARBA00004148"/>
    </source>
</evidence>
<evidence type="ECO:0000256" key="2">
    <source>
        <dbReference type="ARBA" id="ARBA00022574"/>
    </source>
</evidence>
<comment type="similarity">
    <text evidence="4">Belongs to the WD repeat PROPPIN family.</text>
</comment>
<dbReference type="Gene3D" id="2.130.10.10">
    <property type="entry name" value="YVTN repeat-like/Quinoprotein amine dehydrogenase"/>
    <property type="match status" value="1"/>
</dbReference>
<feature type="region of interest" description="Disordered" evidence="5">
    <location>
        <begin position="264"/>
        <end position="343"/>
    </location>
</feature>
<evidence type="ECO:0000256" key="4">
    <source>
        <dbReference type="ARBA" id="ARBA00025740"/>
    </source>
</evidence>
<feature type="compositionally biased region" description="Low complexity" evidence="5">
    <location>
        <begin position="334"/>
        <end position="343"/>
    </location>
</feature>
<organism evidence="6 7">
    <name type="scientific">Thelonectria olida</name>
    <dbReference type="NCBI Taxonomy" id="1576542"/>
    <lineage>
        <taxon>Eukaryota</taxon>
        <taxon>Fungi</taxon>
        <taxon>Dikarya</taxon>
        <taxon>Ascomycota</taxon>
        <taxon>Pezizomycotina</taxon>
        <taxon>Sordariomycetes</taxon>
        <taxon>Hypocreomycetidae</taxon>
        <taxon>Hypocreales</taxon>
        <taxon>Nectriaceae</taxon>
        <taxon>Thelonectria</taxon>
    </lineage>
</organism>
<dbReference type="InterPro" id="IPR015943">
    <property type="entry name" value="WD40/YVTN_repeat-like_dom_sf"/>
</dbReference>
<dbReference type="Pfam" id="PF21032">
    <property type="entry name" value="PROPPIN"/>
    <property type="match status" value="2"/>
</dbReference>
<sequence>MTNPALNFITFNQDHSCLAVGTSKGFRIYHTDPFSRIFSSDDGNIAIIEMLFSTSLVALILSPRHLIIQNTKRASVICELTFPSAVLAVRLNRKRLAVVLEEEIYLYDISNMSLLHTIATSPNPAAICALSPSSENCFIAYPLPKPREDPEARRPAHAPPQSTFVAPSSGEVLVFDTLTLKAVNVIEAHRSPLSCICLNSEGTLLATASETGTIIRVFSVPKGQKLYQFRRGSYPSTIYSMSFNLSSTLLCVSSTSDTIHIFRLGAPPSNTTPGGAPIEPSASSRQDRWSRSRGYDDPESPNTSAADSPKSDTVDLVGPGNNNGNGGSGHRRQSGSFSSMLRRSSQIMGRGVAGVMGSYLPQSVTEMWEPLRDFAFIKIPKSNASNSGRIAGGTPASPLRSVVAMSSSSPQVMVVTSDGIFYVYNIDMEHGGEGYLVKQFSCLEGDDKSDASYGS</sequence>
<comment type="caution">
    <text evidence="6">The sequence shown here is derived from an EMBL/GenBank/DDBJ whole genome shotgun (WGS) entry which is preliminary data.</text>
</comment>
<protein>
    <submittedName>
        <fullName evidence="6">WD40-repeat-containing domain protein</fullName>
    </submittedName>
</protein>
<dbReference type="InterPro" id="IPR048720">
    <property type="entry name" value="PROPPIN"/>
</dbReference>
<reference evidence="6 7" key="1">
    <citation type="journal article" date="2021" name="Nat. Commun.">
        <title>Genetic determinants of endophytism in the Arabidopsis root mycobiome.</title>
        <authorList>
            <person name="Mesny F."/>
            <person name="Miyauchi S."/>
            <person name="Thiergart T."/>
            <person name="Pickel B."/>
            <person name="Atanasova L."/>
            <person name="Karlsson M."/>
            <person name="Huettel B."/>
            <person name="Barry K.W."/>
            <person name="Haridas S."/>
            <person name="Chen C."/>
            <person name="Bauer D."/>
            <person name="Andreopoulos W."/>
            <person name="Pangilinan J."/>
            <person name="LaButti K."/>
            <person name="Riley R."/>
            <person name="Lipzen A."/>
            <person name="Clum A."/>
            <person name="Drula E."/>
            <person name="Henrissat B."/>
            <person name="Kohler A."/>
            <person name="Grigoriev I.V."/>
            <person name="Martin F.M."/>
            <person name="Hacquard S."/>
        </authorList>
    </citation>
    <scope>NUCLEOTIDE SEQUENCE [LARGE SCALE GENOMIC DNA]</scope>
    <source>
        <strain evidence="6 7">MPI-CAGE-CH-0241</strain>
    </source>
</reference>
<keyword evidence="2" id="KW-0853">WD repeat</keyword>
<evidence type="ECO:0000313" key="7">
    <source>
        <dbReference type="Proteomes" id="UP000777438"/>
    </source>
</evidence>
<dbReference type="SUPFAM" id="SSF50978">
    <property type="entry name" value="WD40 repeat-like"/>
    <property type="match status" value="1"/>
</dbReference>
<proteinExistence type="inferred from homology"/>
<dbReference type="EMBL" id="JAGPYM010000030">
    <property type="protein sequence ID" value="KAH6877343.1"/>
    <property type="molecule type" value="Genomic_DNA"/>
</dbReference>
<keyword evidence="3" id="KW-0677">Repeat</keyword>
<dbReference type="AlphaFoldDB" id="A0A9P8VVM0"/>
<dbReference type="OrthoDB" id="1667587at2759"/>
<dbReference type="PANTHER" id="PTHR11227">
    <property type="entry name" value="WD-REPEAT PROTEIN INTERACTING WITH PHOSPHOINOSIDES WIPI -RELATED"/>
    <property type="match status" value="1"/>
</dbReference>
<keyword evidence="7" id="KW-1185">Reference proteome</keyword>
<dbReference type="InterPro" id="IPR001680">
    <property type="entry name" value="WD40_rpt"/>
</dbReference>
<gene>
    <name evidence="6" type="ORF">B0T10DRAFT_192611</name>
</gene>
<dbReference type="GO" id="GO:0005774">
    <property type="term" value="C:vacuolar membrane"/>
    <property type="evidence" value="ECO:0007669"/>
    <property type="project" value="UniProtKB-SubCell"/>
</dbReference>
<feature type="compositionally biased region" description="Basic and acidic residues" evidence="5">
    <location>
        <begin position="285"/>
        <end position="296"/>
    </location>
</feature>